<feature type="transmembrane region" description="Helical" evidence="5">
    <location>
        <begin position="101"/>
        <end position="117"/>
    </location>
</feature>
<dbReference type="PANTHER" id="PTHR35371:SF1">
    <property type="entry name" value="BLR7753 PROTEIN"/>
    <property type="match status" value="1"/>
</dbReference>
<dbReference type="InterPro" id="IPR001129">
    <property type="entry name" value="Membr-assoc_MAPEG"/>
</dbReference>
<organism evidence="6 7">
    <name type="scientific">Conoideocrella luteorostrata</name>
    <dbReference type="NCBI Taxonomy" id="1105319"/>
    <lineage>
        <taxon>Eukaryota</taxon>
        <taxon>Fungi</taxon>
        <taxon>Dikarya</taxon>
        <taxon>Ascomycota</taxon>
        <taxon>Pezizomycotina</taxon>
        <taxon>Sordariomycetes</taxon>
        <taxon>Hypocreomycetidae</taxon>
        <taxon>Hypocreales</taxon>
        <taxon>Clavicipitaceae</taxon>
        <taxon>Conoideocrella</taxon>
    </lineage>
</organism>
<keyword evidence="2 5" id="KW-0812">Transmembrane</keyword>
<dbReference type="InterPro" id="IPR023352">
    <property type="entry name" value="MAPEG-like_dom_sf"/>
</dbReference>
<dbReference type="Proteomes" id="UP001251528">
    <property type="component" value="Unassembled WGS sequence"/>
</dbReference>
<accession>A0AAJ0CYL3</accession>
<feature type="transmembrane region" description="Helical" evidence="5">
    <location>
        <begin position="12"/>
        <end position="36"/>
    </location>
</feature>
<comment type="subcellular location">
    <subcellularLocation>
        <location evidence="1">Membrane</location>
    </subcellularLocation>
</comment>
<evidence type="ECO:0000256" key="1">
    <source>
        <dbReference type="ARBA" id="ARBA00004370"/>
    </source>
</evidence>
<dbReference type="Pfam" id="PF01124">
    <property type="entry name" value="MAPEG"/>
    <property type="match status" value="1"/>
</dbReference>
<dbReference type="GO" id="GO:0016020">
    <property type="term" value="C:membrane"/>
    <property type="evidence" value="ECO:0007669"/>
    <property type="project" value="UniProtKB-SubCell"/>
</dbReference>
<evidence type="ECO:0000313" key="6">
    <source>
        <dbReference type="EMBL" id="KAK2616468.1"/>
    </source>
</evidence>
<evidence type="ECO:0000313" key="7">
    <source>
        <dbReference type="Proteomes" id="UP001251528"/>
    </source>
</evidence>
<feature type="transmembrane region" description="Helical" evidence="5">
    <location>
        <begin position="124"/>
        <end position="142"/>
    </location>
</feature>
<dbReference type="Gene3D" id="1.20.120.550">
    <property type="entry name" value="Membrane associated eicosanoid/glutathione metabolism-like domain"/>
    <property type="match status" value="1"/>
</dbReference>
<reference evidence="6" key="1">
    <citation type="submission" date="2023-06" db="EMBL/GenBank/DDBJ databases">
        <title>Conoideocrella luteorostrata (Hypocreales: Clavicipitaceae), a potential biocontrol fungus for elongate hemlock scale in United States Christmas tree production areas.</title>
        <authorList>
            <person name="Barrett H."/>
            <person name="Lovett B."/>
            <person name="Macias A.M."/>
            <person name="Stajich J.E."/>
            <person name="Kasson M.T."/>
        </authorList>
    </citation>
    <scope>NUCLEOTIDE SEQUENCE</scope>
    <source>
        <strain evidence="6">ARSEF 14590</strain>
    </source>
</reference>
<dbReference type="SUPFAM" id="SSF161084">
    <property type="entry name" value="MAPEG domain-like"/>
    <property type="match status" value="1"/>
</dbReference>
<name>A0AAJ0CYL3_9HYPO</name>
<keyword evidence="3 5" id="KW-1133">Transmembrane helix</keyword>
<dbReference type="AlphaFoldDB" id="A0AAJ0CYL3"/>
<proteinExistence type="predicted"/>
<dbReference type="EMBL" id="JASWJB010000005">
    <property type="protein sequence ID" value="KAK2616468.1"/>
    <property type="molecule type" value="Genomic_DNA"/>
</dbReference>
<sequence>MLDFSQNLSLFTVPAAFGLTLLPHLYAVGSAGFNVYDNSNPRAYRDTLMKDTSVDKVRKQRILRSEAASLNGIETIGLYAASVLAGNYAQLDTATLNSLSIGYLISRVAYTLSYILIQNRRLSWLRTAIWQVSSIYIATFWIKAGFKLQLV</sequence>
<evidence type="ECO:0000256" key="3">
    <source>
        <dbReference type="ARBA" id="ARBA00022989"/>
    </source>
</evidence>
<evidence type="ECO:0000256" key="2">
    <source>
        <dbReference type="ARBA" id="ARBA00022692"/>
    </source>
</evidence>
<feature type="transmembrane region" description="Helical" evidence="5">
    <location>
        <begin position="68"/>
        <end position="89"/>
    </location>
</feature>
<dbReference type="PANTHER" id="PTHR35371">
    <property type="entry name" value="INNER MEMBRANE PROTEIN"/>
    <property type="match status" value="1"/>
</dbReference>
<evidence type="ECO:0008006" key="8">
    <source>
        <dbReference type="Google" id="ProtNLM"/>
    </source>
</evidence>
<keyword evidence="4 5" id="KW-0472">Membrane</keyword>
<protein>
    <recommendedName>
        <fullName evidence="8">Membrane associated eicosanoid/glutathione metabolism-like domain protein</fullName>
    </recommendedName>
</protein>
<evidence type="ECO:0000256" key="5">
    <source>
        <dbReference type="SAM" id="Phobius"/>
    </source>
</evidence>
<comment type="caution">
    <text evidence="6">The sequence shown here is derived from an EMBL/GenBank/DDBJ whole genome shotgun (WGS) entry which is preliminary data.</text>
</comment>
<evidence type="ECO:0000256" key="4">
    <source>
        <dbReference type="ARBA" id="ARBA00023136"/>
    </source>
</evidence>
<gene>
    <name evidence="6" type="ORF">QQS21_000510</name>
</gene>
<keyword evidence="7" id="KW-1185">Reference proteome</keyword>